<keyword evidence="3" id="KW-0009">Actin-binding</keyword>
<evidence type="ECO:0000313" key="6">
    <source>
        <dbReference type="Proteomes" id="UP000887540"/>
    </source>
</evidence>
<proteinExistence type="inferred from homology"/>
<dbReference type="GO" id="GO:0003779">
    <property type="term" value="F:actin binding"/>
    <property type="evidence" value="ECO:0007669"/>
    <property type="project" value="UniProtKB-KW"/>
</dbReference>
<dbReference type="SMART" id="SM00707">
    <property type="entry name" value="RPEL"/>
    <property type="match status" value="2"/>
</dbReference>
<feature type="compositionally biased region" description="Basic residues" evidence="5">
    <location>
        <begin position="75"/>
        <end position="85"/>
    </location>
</feature>
<sequence length="578" mass="65379">RTIAKTANLKDSTVVSEAINGAESHERVPQNGTPVITHSERNHKTSRFSKHRAFNTPLRTSKFWLRIFRPWKWRKRAHRKSRNRRSGSDGSRTPENGHNNEKIKNSKISSGTFVDEPTTSVNISNSHTVSAIEPPQKTQLHNTEATDLSVAQPTNALCSPVGTPAEVSRAPSLTVLSSCQSRPLVAPTIFLKTEEIDVPKVHKVLIIDSDKENTIYSTEAENSPLTSPRSPPVVLRLGLQKSLAEQSPTGPLTCEINATTPSEEFVRSQVMDFLNGSPKRAAPVFEEIPAKEPDLAKKPIKPVLRRPREKRSEKRNSALKNTNGNANPGPSRLTDDSDSDSDIKYRSDDDDQVFMPKASSYENTKSRPINKWGSIHSNDGLPHSTNPAISSKIVPSLSRSGSVDSDEEEENIASYSAWAKRVQRRDTLAKKLDAPEPVDDIPNQSKEERVRLMHRVSIKLERKLSERPTADELEQRNILKDEEAESITKRTMEETRKMLLRKLSFRPTIQELKDKQIIQFSDYVEVTEAEIYDRKADKPWTRLTPFDKAQIRKELNDFKATEMNVHEESKIFTRFHRP</sequence>
<name>A0A914E247_9BILA</name>
<dbReference type="Gene3D" id="6.10.140.2130">
    <property type="match status" value="1"/>
</dbReference>
<dbReference type="Pfam" id="PF02755">
    <property type="entry name" value="RPEL"/>
    <property type="match status" value="2"/>
</dbReference>
<evidence type="ECO:0000256" key="1">
    <source>
        <dbReference type="ARBA" id="ARBA00009795"/>
    </source>
</evidence>
<dbReference type="PANTHER" id="PTHR12751:SF18">
    <property type="entry name" value="PHOSPHATASE AND ACTIN REGULATOR 1"/>
    <property type="match status" value="1"/>
</dbReference>
<feature type="compositionally biased region" description="Polar residues" evidence="5">
    <location>
        <begin position="106"/>
        <end position="119"/>
    </location>
</feature>
<evidence type="ECO:0000313" key="7">
    <source>
        <dbReference type="WBParaSite" id="ACRNAN_scaffold507.g24736.t1"/>
    </source>
</evidence>
<dbReference type="PANTHER" id="PTHR12751">
    <property type="entry name" value="PHOSPHATASE AND ACTIN REGULATOR PHACTR"/>
    <property type="match status" value="1"/>
</dbReference>
<feature type="region of interest" description="Disordered" evidence="5">
    <location>
        <begin position="296"/>
        <end position="391"/>
    </location>
</feature>
<keyword evidence="6" id="KW-1185">Reference proteome</keyword>
<dbReference type="WBParaSite" id="ACRNAN_scaffold507.g24736.t1">
    <property type="protein sequence ID" value="ACRNAN_scaffold507.g24736.t1"/>
    <property type="gene ID" value="ACRNAN_scaffold507.g24736"/>
</dbReference>
<dbReference type="InterPro" id="IPR004018">
    <property type="entry name" value="RPEL_repeat"/>
</dbReference>
<keyword evidence="2" id="KW-0677">Repeat</keyword>
<evidence type="ECO:0000256" key="4">
    <source>
        <dbReference type="PROSITE-ProRule" id="PRU00401"/>
    </source>
</evidence>
<feature type="repeat" description="RPEL" evidence="4">
    <location>
        <begin position="458"/>
        <end position="483"/>
    </location>
</feature>
<protein>
    <submittedName>
        <fullName evidence="7">Phosphatase and actin regulator</fullName>
    </submittedName>
</protein>
<feature type="compositionally biased region" description="Polar residues" evidence="5">
    <location>
        <begin position="318"/>
        <end position="328"/>
    </location>
</feature>
<organism evidence="6 7">
    <name type="scientific">Acrobeloides nanus</name>
    <dbReference type="NCBI Taxonomy" id="290746"/>
    <lineage>
        <taxon>Eukaryota</taxon>
        <taxon>Metazoa</taxon>
        <taxon>Ecdysozoa</taxon>
        <taxon>Nematoda</taxon>
        <taxon>Chromadorea</taxon>
        <taxon>Rhabditida</taxon>
        <taxon>Tylenchina</taxon>
        <taxon>Cephalobomorpha</taxon>
        <taxon>Cephaloboidea</taxon>
        <taxon>Cephalobidae</taxon>
        <taxon>Acrobeloides</taxon>
    </lineage>
</organism>
<reference evidence="7" key="1">
    <citation type="submission" date="2022-11" db="UniProtKB">
        <authorList>
            <consortium name="WormBaseParasite"/>
        </authorList>
    </citation>
    <scope>IDENTIFICATION</scope>
</reference>
<evidence type="ECO:0000256" key="3">
    <source>
        <dbReference type="ARBA" id="ARBA00023203"/>
    </source>
</evidence>
<feature type="repeat" description="RPEL" evidence="4">
    <location>
        <begin position="497"/>
        <end position="522"/>
    </location>
</feature>
<dbReference type="Gene3D" id="6.10.140.1750">
    <property type="match status" value="1"/>
</dbReference>
<accession>A0A914E247</accession>
<evidence type="ECO:0000256" key="5">
    <source>
        <dbReference type="SAM" id="MobiDB-lite"/>
    </source>
</evidence>
<feature type="compositionally biased region" description="Basic residues" evidence="5">
    <location>
        <begin position="298"/>
        <end position="309"/>
    </location>
</feature>
<feature type="region of interest" description="Disordered" evidence="5">
    <location>
        <begin position="22"/>
        <end position="47"/>
    </location>
</feature>
<comment type="similarity">
    <text evidence="1">Belongs to the phosphatase and actin regulator family.</text>
</comment>
<dbReference type="AlphaFoldDB" id="A0A914E247"/>
<dbReference type="PROSITE" id="PS51073">
    <property type="entry name" value="RPEL"/>
    <property type="match status" value="2"/>
</dbReference>
<evidence type="ECO:0000256" key="2">
    <source>
        <dbReference type="ARBA" id="ARBA00022737"/>
    </source>
</evidence>
<dbReference type="Proteomes" id="UP000887540">
    <property type="component" value="Unplaced"/>
</dbReference>
<feature type="region of interest" description="Disordered" evidence="5">
    <location>
        <begin position="75"/>
        <end position="119"/>
    </location>
</feature>
<dbReference type="GO" id="GO:0030036">
    <property type="term" value="P:actin cytoskeleton organization"/>
    <property type="evidence" value="ECO:0007669"/>
    <property type="project" value="TreeGrafter"/>
</dbReference>